<keyword evidence="2" id="KW-1185">Reference proteome</keyword>
<reference evidence="1 2" key="1">
    <citation type="submission" date="2014-02" db="EMBL/GenBank/DDBJ databases">
        <title>Single nucleus genome sequencing reveals high similarity among nuclei of an endomycorrhizal fungus.</title>
        <authorList>
            <person name="Lin K."/>
            <person name="Geurts R."/>
            <person name="Zhang Z."/>
            <person name="Limpens E."/>
            <person name="Saunders D.G."/>
            <person name="Mu D."/>
            <person name="Pang E."/>
            <person name="Cao H."/>
            <person name="Cha H."/>
            <person name="Lin T."/>
            <person name="Zhou Q."/>
            <person name="Shang Y."/>
            <person name="Li Y."/>
            <person name="Ivanov S."/>
            <person name="Sharma T."/>
            <person name="Velzen R.V."/>
            <person name="Ruijter N.D."/>
            <person name="Aanen D.K."/>
            <person name="Win J."/>
            <person name="Kamoun S."/>
            <person name="Bisseling T."/>
            <person name="Huang S."/>
        </authorList>
    </citation>
    <scope>NUCLEOTIDE SEQUENCE [LARGE SCALE GENOMIC DNA]</scope>
    <source>
        <strain evidence="2">DAOM197198w</strain>
    </source>
</reference>
<name>A0A015MW80_RHIIW</name>
<evidence type="ECO:0000313" key="1">
    <source>
        <dbReference type="EMBL" id="EXX71023.1"/>
    </source>
</evidence>
<organism evidence="1 2">
    <name type="scientific">Rhizophagus irregularis (strain DAOM 197198w)</name>
    <name type="common">Glomus intraradices</name>
    <dbReference type="NCBI Taxonomy" id="1432141"/>
    <lineage>
        <taxon>Eukaryota</taxon>
        <taxon>Fungi</taxon>
        <taxon>Fungi incertae sedis</taxon>
        <taxon>Mucoromycota</taxon>
        <taxon>Glomeromycotina</taxon>
        <taxon>Glomeromycetes</taxon>
        <taxon>Glomerales</taxon>
        <taxon>Glomeraceae</taxon>
        <taxon>Rhizophagus</taxon>
    </lineage>
</organism>
<proteinExistence type="predicted"/>
<gene>
    <name evidence="1" type="ORF">RirG_082230</name>
</gene>
<dbReference type="EMBL" id="JEMT01016276">
    <property type="protein sequence ID" value="EXX71023.1"/>
    <property type="molecule type" value="Genomic_DNA"/>
</dbReference>
<dbReference type="HOGENOM" id="CLU_028913_1_1_1"/>
<evidence type="ECO:0000313" key="2">
    <source>
        <dbReference type="Proteomes" id="UP000022910"/>
    </source>
</evidence>
<dbReference type="AlphaFoldDB" id="A0A015MW80"/>
<dbReference type="STRING" id="1432141.A0A015MW80"/>
<dbReference type="OrthoDB" id="2375565at2759"/>
<evidence type="ECO:0008006" key="3">
    <source>
        <dbReference type="Google" id="ProtNLM"/>
    </source>
</evidence>
<comment type="caution">
    <text evidence="1">The sequence shown here is derived from an EMBL/GenBank/DDBJ whole genome shotgun (WGS) entry which is preliminary data.</text>
</comment>
<accession>A0A015MW80</accession>
<sequence>MSKLNRDILYLIFKELRNDKKTFYSCLSVNKTWCEIIIPILWNNPWKYLNDDNNTNEKILLDKIISHLSDESRNNIKKLGIDLPTNLYKKPLFNYISFCRHLNLNAIKRIIINSRKKIILKEIIHLFINENTKFTHLYIPQQFNHQIHLIPGAEICFSEIEFLSCNTSINDNVLIGLIKMCKPIKELELYINIINNNYKISELIETPKKLFNVRLLNNYALYLNHDESFCKIIENSLIKHSNTIKYFKITKQPITGILSYFINLKCLELNGNYHKLAWDCLENVSLPFLQILKTIYVSTKPLTSLIENTNGYLNEIIINDIPHDDIDNKRIIQVIYKKCPKLKYLKLEFKNSNILELNNLLINCHYLNGLFFINSKFDWNNLFEILIKSSPINLFKFKFDTIYDNIEKDSLKYFFNNWKGKHPLLLQFNQKNLEQYSDLIEKYKEEGIIKKFDYNLCNEDFKWI</sequence>
<protein>
    <recommendedName>
        <fullName evidence="3">F-box domain-containing protein</fullName>
    </recommendedName>
</protein>
<dbReference type="Proteomes" id="UP000022910">
    <property type="component" value="Unassembled WGS sequence"/>
</dbReference>